<dbReference type="PANTHER" id="PTHR31793:SF27">
    <property type="entry name" value="NOVEL THIOESTERASE SUPERFAMILY DOMAIN AND SAPOSIN A-TYPE DOMAIN CONTAINING PROTEIN (0610012H03RIK)"/>
    <property type="match status" value="1"/>
</dbReference>
<evidence type="ECO:0000313" key="3">
    <source>
        <dbReference type="EMBL" id="OGF97791.1"/>
    </source>
</evidence>
<dbReference type="Gene3D" id="3.10.129.10">
    <property type="entry name" value="Hotdog Thioesterase"/>
    <property type="match status" value="1"/>
</dbReference>
<reference evidence="3 4" key="1">
    <citation type="journal article" date="2016" name="Nat. Commun.">
        <title>Thousands of microbial genomes shed light on interconnected biogeochemical processes in an aquifer system.</title>
        <authorList>
            <person name="Anantharaman K."/>
            <person name="Brown C.T."/>
            <person name="Hug L.A."/>
            <person name="Sharon I."/>
            <person name="Castelle C.J."/>
            <person name="Probst A.J."/>
            <person name="Thomas B.C."/>
            <person name="Singh A."/>
            <person name="Wilkins M.J."/>
            <person name="Karaoz U."/>
            <person name="Brodie E.L."/>
            <person name="Williams K.H."/>
            <person name="Hubbard S.S."/>
            <person name="Banfield J.F."/>
        </authorList>
    </citation>
    <scope>NUCLEOTIDE SEQUENCE [LARGE SCALE GENOMIC DNA]</scope>
</reference>
<protein>
    <submittedName>
        <fullName evidence="3">Uncharacterized protein</fullName>
    </submittedName>
</protein>
<dbReference type="InterPro" id="IPR050563">
    <property type="entry name" value="4-hydroxybenzoyl-CoA_TE"/>
</dbReference>
<dbReference type="GO" id="GO:0047617">
    <property type="term" value="F:fatty acyl-CoA hydrolase activity"/>
    <property type="evidence" value="ECO:0007669"/>
    <property type="project" value="TreeGrafter"/>
</dbReference>
<sequence>MDVPLHYSKTIVRVRYAETDQMGVVYHTNFLIWFEVGRTEYIREKGLSYRTMEEKGVYLPVLESHCRIVASARFEDAVEIRTWIDEMKTRKMTFAYEARRGEEILARGTTVHVCLNERRRPIRIPEWVRDGLLPGRVRDGAGNGTSPPA</sequence>
<dbReference type="InterPro" id="IPR029069">
    <property type="entry name" value="HotDog_dom_sf"/>
</dbReference>
<dbReference type="PIRSF" id="PIRSF003230">
    <property type="entry name" value="YbgC"/>
    <property type="match status" value="1"/>
</dbReference>
<evidence type="ECO:0000313" key="4">
    <source>
        <dbReference type="Proteomes" id="UP000179034"/>
    </source>
</evidence>
<dbReference type="AlphaFoldDB" id="A0A1F5YD54"/>
<dbReference type="Proteomes" id="UP000179034">
    <property type="component" value="Unassembled WGS sequence"/>
</dbReference>
<name>A0A1F5YD54_9BACT</name>
<evidence type="ECO:0000256" key="1">
    <source>
        <dbReference type="ARBA" id="ARBA00005953"/>
    </source>
</evidence>
<comment type="caution">
    <text evidence="3">The sequence shown here is derived from an EMBL/GenBank/DDBJ whole genome shotgun (WGS) entry which is preliminary data.</text>
</comment>
<dbReference type="PANTHER" id="PTHR31793">
    <property type="entry name" value="4-HYDROXYBENZOYL-COA THIOESTERASE FAMILY MEMBER"/>
    <property type="match status" value="1"/>
</dbReference>
<dbReference type="EMBL" id="MFIW01000052">
    <property type="protein sequence ID" value="OGF97791.1"/>
    <property type="molecule type" value="Genomic_DNA"/>
</dbReference>
<dbReference type="Pfam" id="PF13279">
    <property type="entry name" value="4HBT_2"/>
    <property type="match status" value="1"/>
</dbReference>
<dbReference type="CDD" id="cd00586">
    <property type="entry name" value="4HBT"/>
    <property type="match status" value="1"/>
</dbReference>
<organism evidence="3 4">
    <name type="scientific">Candidatus Glassbacteria bacterium RBG_16_58_8</name>
    <dbReference type="NCBI Taxonomy" id="1817866"/>
    <lineage>
        <taxon>Bacteria</taxon>
        <taxon>Candidatus Glassiibacteriota</taxon>
    </lineage>
</organism>
<comment type="similarity">
    <text evidence="1">Belongs to the 4-hydroxybenzoyl-CoA thioesterase family.</text>
</comment>
<accession>A0A1F5YD54</accession>
<dbReference type="InterPro" id="IPR006684">
    <property type="entry name" value="YbgC/YbaW"/>
</dbReference>
<dbReference type="PROSITE" id="PS01328">
    <property type="entry name" value="4HBCOA_THIOESTERASE"/>
    <property type="match status" value="1"/>
</dbReference>
<dbReference type="InterPro" id="IPR008272">
    <property type="entry name" value="HB-CoA_thioesterase_AS"/>
</dbReference>
<dbReference type="SUPFAM" id="SSF54637">
    <property type="entry name" value="Thioesterase/thiol ester dehydrase-isomerase"/>
    <property type="match status" value="1"/>
</dbReference>
<proteinExistence type="inferred from homology"/>
<gene>
    <name evidence="3" type="ORF">A2Z06_00585</name>
</gene>
<dbReference type="NCBIfam" id="TIGR00051">
    <property type="entry name" value="YbgC/FadM family acyl-CoA thioesterase"/>
    <property type="match status" value="1"/>
</dbReference>
<keyword evidence="2" id="KW-0378">Hydrolase</keyword>
<evidence type="ECO:0000256" key="2">
    <source>
        <dbReference type="ARBA" id="ARBA00022801"/>
    </source>
</evidence>